<dbReference type="Proteomes" id="UP001186944">
    <property type="component" value="Unassembled WGS sequence"/>
</dbReference>
<dbReference type="Pfam" id="PF03281">
    <property type="entry name" value="Mab-21"/>
    <property type="match status" value="1"/>
</dbReference>
<dbReference type="InterPro" id="IPR046906">
    <property type="entry name" value="Mab-21_HhH/H2TH-like"/>
</dbReference>
<keyword evidence="5" id="KW-1185">Reference proteome</keyword>
<comment type="similarity">
    <text evidence="1">Belongs to the mab-21 family.</text>
</comment>
<proteinExistence type="inferred from homology"/>
<evidence type="ECO:0000259" key="3">
    <source>
        <dbReference type="Pfam" id="PF20266"/>
    </source>
</evidence>
<organism evidence="4 5">
    <name type="scientific">Pinctada imbricata</name>
    <name type="common">Atlantic pearl-oyster</name>
    <name type="synonym">Pinctada martensii</name>
    <dbReference type="NCBI Taxonomy" id="66713"/>
    <lineage>
        <taxon>Eukaryota</taxon>
        <taxon>Metazoa</taxon>
        <taxon>Spiralia</taxon>
        <taxon>Lophotrochozoa</taxon>
        <taxon>Mollusca</taxon>
        <taxon>Bivalvia</taxon>
        <taxon>Autobranchia</taxon>
        <taxon>Pteriomorphia</taxon>
        <taxon>Pterioida</taxon>
        <taxon>Pterioidea</taxon>
        <taxon>Pteriidae</taxon>
        <taxon>Pinctada</taxon>
    </lineage>
</organism>
<evidence type="ECO:0000256" key="1">
    <source>
        <dbReference type="ARBA" id="ARBA00008307"/>
    </source>
</evidence>
<accession>A0AA88XVA0</accession>
<comment type="caution">
    <text evidence="4">The sequence shown here is derived from an EMBL/GenBank/DDBJ whole genome shotgun (WGS) entry which is preliminary data.</text>
</comment>
<dbReference type="SMART" id="SM01265">
    <property type="entry name" value="Mab-21"/>
    <property type="match status" value="1"/>
</dbReference>
<feature type="domain" description="Mab-21-like nucleotidyltransferase" evidence="2">
    <location>
        <begin position="148"/>
        <end position="218"/>
    </location>
</feature>
<dbReference type="InterPro" id="IPR024810">
    <property type="entry name" value="MAB21L/cGLR"/>
</dbReference>
<reference evidence="4" key="1">
    <citation type="submission" date="2019-08" db="EMBL/GenBank/DDBJ databases">
        <title>The improved chromosome-level genome for the pearl oyster Pinctada fucata martensii using PacBio sequencing and Hi-C.</title>
        <authorList>
            <person name="Zheng Z."/>
        </authorList>
    </citation>
    <scope>NUCLEOTIDE SEQUENCE</scope>
    <source>
        <strain evidence="4">ZZ-2019</strain>
        <tissue evidence="4">Adductor muscle</tissue>
    </source>
</reference>
<dbReference type="EMBL" id="VSWD01000009">
    <property type="protein sequence ID" value="KAK3092518.1"/>
    <property type="molecule type" value="Genomic_DNA"/>
</dbReference>
<protein>
    <submittedName>
        <fullName evidence="4">Uncharacterized protein</fullName>
    </submittedName>
</protein>
<dbReference type="InterPro" id="IPR046903">
    <property type="entry name" value="Mab-21-like_nuc_Trfase"/>
</dbReference>
<evidence type="ECO:0000259" key="2">
    <source>
        <dbReference type="Pfam" id="PF03281"/>
    </source>
</evidence>
<sequence length="658" mass="76691">MDLSTRLSCLFGTEEYVTMRRQLVLLRESLLNHNRERKTHLICSGSLGEGVAYPESDDDVMFCPTDSRVVTTYRRATEAFDVLMVPSEFSPGYCRLLDVRGLYPNYFCYFIHEMPFVSSSLWKQYYKGDGQYIHGPCSSGVIGTTEFDFAHSICCYTWPDIANGWVIRDRPYDWPTDEKVQNIVRNGCHVVPVGDPDSPYYEHEWRISFSLAERTLMHSFNHAQFLVYNLLRLTLKRIIEKQIPNVFCSYFMKTTLFFTAEKTSTLFWQLHNLEVCFKTCLSVLYEYVDNAYCPNYFITEYNMIRRKINRTNRHQILDLLRVLHTTGIVDIIHLSEESRCLSATLSPTIMEWRLDKEFMFSDLLHCTFDAVNSFFNILPIVNLGRDSFHLDKFWLLLNCKPTLIHSKLTNILWNRGINSCCLMLMDLLFVSSKRNKHNYHLNKSLKPLLRIGFRADVTTGKLTMATYMFMIGKTESALYVIRQLLSEYPPYAIDVHSNVIKMQAYMDVMCGRGFTMSYKIRHAHAPRYHQHKDYVNAFPSPLRILLYVHNAQFDSLTYSYFLECLCHAQQQNQLMLMRSLRCLVNHIDDLIYDINIVYARMCVGIIKCVQGDNQSACRCFGSAYVIAHTLPPPYNKEVPLSAMIYIACLLNKKFQSVT</sequence>
<name>A0AA88XVA0_PINIB</name>
<dbReference type="Gene3D" id="1.10.1410.40">
    <property type="match status" value="1"/>
</dbReference>
<dbReference type="Pfam" id="PF20266">
    <property type="entry name" value="Mab-21_C"/>
    <property type="match status" value="1"/>
</dbReference>
<dbReference type="PANTHER" id="PTHR10656">
    <property type="entry name" value="CELL FATE DETERMINING PROTEIN MAB21-RELATED"/>
    <property type="match status" value="1"/>
</dbReference>
<feature type="domain" description="Mab-21-like HhH/H2TH-like" evidence="3">
    <location>
        <begin position="235"/>
        <end position="317"/>
    </location>
</feature>
<evidence type="ECO:0000313" key="4">
    <source>
        <dbReference type="EMBL" id="KAK3092518.1"/>
    </source>
</evidence>
<dbReference type="PANTHER" id="PTHR10656:SF69">
    <property type="entry name" value="MAB-21-LIKE HHH_H2TH-LIKE DOMAIN-CONTAINING PROTEIN"/>
    <property type="match status" value="1"/>
</dbReference>
<gene>
    <name evidence="4" type="ORF">FSP39_003897</name>
</gene>
<dbReference type="AlphaFoldDB" id="A0AA88XVA0"/>
<evidence type="ECO:0000313" key="5">
    <source>
        <dbReference type="Proteomes" id="UP001186944"/>
    </source>
</evidence>